<dbReference type="GO" id="GO:0008233">
    <property type="term" value="F:peptidase activity"/>
    <property type="evidence" value="ECO:0007669"/>
    <property type="project" value="UniProtKB-UniRule"/>
</dbReference>
<dbReference type="GO" id="GO:0045047">
    <property type="term" value="P:protein targeting to ER"/>
    <property type="evidence" value="ECO:0007669"/>
    <property type="project" value="TreeGrafter"/>
</dbReference>
<dbReference type="Pfam" id="PF06703">
    <property type="entry name" value="SPC25"/>
    <property type="match status" value="1"/>
</dbReference>
<accession>F4PJT7</accession>
<evidence type="ECO:0000256" key="7">
    <source>
        <dbReference type="ARBA" id="ARBA00023136"/>
    </source>
</evidence>
<dbReference type="RefSeq" id="XP_004361712.1">
    <property type="nucleotide sequence ID" value="XM_004361655.1"/>
</dbReference>
<evidence type="ECO:0000256" key="1">
    <source>
        <dbReference type="ARBA" id="ARBA00004477"/>
    </source>
</evidence>
<keyword evidence="4 9" id="KW-0812">Transmembrane</keyword>
<dbReference type="Proteomes" id="UP000007797">
    <property type="component" value="Unassembled WGS sequence"/>
</dbReference>
<organism evidence="11 12">
    <name type="scientific">Cavenderia fasciculata</name>
    <name type="common">Slime mold</name>
    <name type="synonym">Dictyostelium fasciculatum</name>
    <dbReference type="NCBI Taxonomy" id="261658"/>
    <lineage>
        <taxon>Eukaryota</taxon>
        <taxon>Amoebozoa</taxon>
        <taxon>Evosea</taxon>
        <taxon>Eumycetozoa</taxon>
        <taxon>Dictyostelia</taxon>
        <taxon>Acytosteliales</taxon>
        <taxon>Cavenderiaceae</taxon>
        <taxon>Cavenderia</taxon>
    </lineage>
</organism>
<evidence type="ECO:0000256" key="10">
    <source>
        <dbReference type="SAM" id="MobiDB-lite"/>
    </source>
</evidence>
<dbReference type="OMA" id="INKWDGT"/>
<sequence length="188" mass="21419">MSTRKSKSTPATDQPSQPPKEYPEVKVQLYDGLSMKQALDDSIVRYFTDDLQFSQNHTLNILKVLLGFVGCILAGLAQFYPTPFPKNKPILITCVLLYGLISFALYYITMFIQKDSILNASKDKTNLQISTILPRYDPNYTVKMEVGNYIHSMTHSIDRYFDSTGILDQPAFFHDILKLYNAVTSKQN</sequence>
<keyword evidence="5 9" id="KW-0256">Endoplasmic reticulum</keyword>
<comment type="function">
    <text evidence="8 9">Component of the signal peptidase complex (SPC) which catalyzes the cleavage of N-terminal signal sequences from nascent proteins as they are translocated into the lumen of the endoplasmic reticulum. Enhances the enzymatic activity of SPC and facilitates the interactions between different components of the translocation site.</text>
</comment>
<dbReference type="GO" id="GO:0006465">
    <property type="term" value="P:signal peptide processing"/>
    <property type="evidence" value="ECO:0007669"/>
    <property type="project" value="UniProtKB-UniRule"/>
</dbReference>
<dbReference type="GO" id="GO:0005787">
    <property type="term" value="C:signal peptidase complex"/>
    <property type="evidence" value="ECO:0007669"/>
    <property type="project" value="UniProtKB-UniRule"/>
</dbReference>
<evidence type="ECO:0000256" key="5">
    <source>
        <dbReference type="ARBA" id="ARBA00022824"/>
    </source>
</evidence>
<protein>
    <recommendedName>
        <fullName evidence="3 9">Signal peptidase complex subunit 2</fullName>
    </recommendedName>
</protein>
<dbReference type="OrthoDB" id="29558at2759"/>
<feature type="region of interest" description="Disordered" evidence="10">
    <location>
        <begin position="1"/>
        <end position="21"/>
    </location>
</feature>
<dbReference type="KEGG" id="dfa:DFA_05997"/>
<evidence type="ECO:0000313" key="12">
    <source>
        <dbReference type="Proteomes" id="UP000007797"/>
    </source>
</evidence>
<evidence type="ECO:0000313" key="11">
    <source>
        <dbReference type="EMBL" id="EGG23861.1"/>
    </source>
</evidence>
<evidence type="ECO:0000256" key="3">
    <source>
        <dbReference type="ARBA" id="ARBA00017057"/>
    </source>
</evidence>
<dbReference type="PANTHER" id="PTHR13085">
    <property type="entry name" value="MICROSOMAL SIGNAL PEPTIDASE 25 KDA SUBUNIT"/>
    <property type="match status" value="1"/>
</dbReference>
<evidence type="ECO:0000256" key="9">
    <source>
        <dbReference type="RuleBase" id="RU368033"/>
    </source>
</evidence>
<keyword evidence="12" id="KW-1185">Reference proteome</keyword>
<keyword evidence="7 9" id="KW-0472">Membrane</keyword>
<dbReference type="STRING" id="1054147.F4PJT7"/>
<comment type="subcellular location">
    <subcellularLocation>
        <location evidence="1 9">Endoplasmic reticulum membrane</location>
        <topology evidence="1 9">Multi-pass membrane protein</topology>
    </subcellularLocation>
</comment>
<dbReference type="PANTHER" id="PTHR13085:SF0">
    <property type="entry name" value="SIGNAL PEPTIDASE COMPLEX SUBUNIT 2"/>
    <property type="match status" value="1"/>
</dbReference>
<name>F4PJT7_CACFS</name>
<keyword evidence="6 9" id="KW-1133">Transmembrane helix</keyword>
<reference evidence="12" key="1">
    <citation type="journal article" date="2011" name="Genome Res.">
        <title>Phylogeny-wide analysis of social amoeba genomes highlights ancient origins for complex intercellular communication.</title>
        <authorList>
            <person name="Heidel A.J."/>
            <person name="Lawal H.M."/>
            <person name="Felder M."/>
            <person name="Schilde C."/>
            <person name="Helps N.R."/>
            <person name="Tunggal B."/>
            <person name="Rivero F."/>
            <person name="John U."/>
            <person name="Schleicher M."/>
            <person name="Eichinger L."/>
            <person name="Platzer M."/>
            <person name="Noegel A.A."/>
            <person name="Schaap P."/>
            <person name="Gloeckner G."/>
        </authorList>
    </citation>
    <scope>NUCLEOTIDE SEQUENCE [LARGE SCALE GENOMIC DNA]</scope>
    <source>
        <strain evidence="12">SH3</strain>
    </source>
</reference>
<dbReference type="InterPro" id="IPR009582">
    <property type="entry name" value="Spc2/SPCS2"/>
</dbReference>
<proteinExistence type="inferred from homology"/>
<evidence type="ECO:0000256" key="4">
    <source>
        <dbReference type="ARBA" id="ARBA00022692"/>
    </source>
</evidence>
<dbReference type="EMBL" id="GL883007">
    <property type="protein sequence ID" value="EGG23861.1"/>
    <property type="molecule type" value="Genomic_DNA"/>
</dbReference>
<evidence type="ECO:0000256" key="2">
    <source>
        <dbReference type="ARBA" id="ARBA00007324"/>
    </source>
</evidence>
<gene>
    <name evidence="11" type="primary">spc2</name>
    <name evidence="11" type="ORF">DFA_05997</name>
</gene>
<feature type="transmembrane region" description="Helical" evidence="9">
    <location>
        <begin position="90"/>
        <end position="112"/>
    </location>
</feature>
<dbReference type="GeneID" id="14876434"/>
<comment type="similarity">
    <text evidence="2 9">Belongs to the SPCS2 family.</text>
</comment>
<evidence type="ECO:0000256" key="8">
    <source>
        <dbReference type="ARBA" id="ARBA00045608"/>
    </source>
</evidence>
<feature type="transmembrane region" description="Helical" evidence="9">
    <location>
        <begin position="61"/>
        <end position="78"/>
    </location>
</feature>
<dbReference type="AlphaFoldDB" id="F4PJT7"/>
<evidence type="ECO:0000256" key="6">
    <source>
        <dbReference type="ARBA" id="ARBA00022989"/>
    </source>
</evidence>